<sequence length="48" mass="5255">TLGIEDPGMGDRVRAYADHSHPKTHAGLVPKDIKSPNLYQDLNPDKSV</sequence>
<evidence type="ECO:0000313" key="1">
    <source>
        <dbReference type="EMBL" id="CAG8601780.1"/>
    </source>
</evidence>
<comment type="caution">
    <text evidence="1">The sequence shown here is derived from an EMBL/GenBank/DDBJ whole genome shotgun (WGS) entry which is preliminary data.</text>
</comment>
<accession>A0ACA9MPF1</accession>
<keyword evidence="2" id="KW-1185">Reference proteome</keyword>
<feature type="non-terminal residue" evidence="1">
    <location>
        <position position="1"/>
    </location>
</feature>
<dbReference type="EMBL" id="CAJVPW010009161">
    <property type="protein sequence ID" value="CAG8601780.1"/>
    <property type="molecule type" value="Genomic_DNA"/>
</dbReference>
<evidence type="ECO:0000313" key="2">
    <source>
        <dbReference type="Proteomes" id="UP000789366"/>
    </source>
</evidence>
<gene>
    <name evidence="1" type="ORF">SPELUC_LOCUS7149</name>
</gene>
<name>A0ACA9MPF1_9GLOM</name>
<organism evidence="1 2">
    <name type="scientific">Cetraspora pellucida</name>
    <dbReference type="NCBI Taxonomy" id="1433469"/>
    <lineage>
        <taxon>Eukaryota</taxon>
        <taxon>Fungi</taxon>
        <taxon>Fungi incertae sedis</taxon>
        <taxon>Mucoromycota</taxon>
        <taxon>Glomeromycotina</taxon>
        <taxon>Glomeromycetes</taxon>
        <taxon>Diversisporales</taxon>
        <taxon>Gigasporaceae</taxon>
        <taxon>Cetraspora</taxon>
    </lineage>
</organism>
<protein>
    <submittedName>
        <fullName evidence="1">13560_t:CDS:1</fullName>
    </submittedName>
</protein>
<reference evidence="1" key="1">
    <citation type="submission" date="2021-06" db="EMBL/GenBank/DDBJ databases">
        <authorList>
            <person name="Kallberg Y."/>
            <person name="Tangrot J."/>
            <person name="Rosling A."/>
        </authorList>
    </citation>
    <scope>NUCLEOTIDE SEQUENCE</scope>
    <source>
        <strain evidence="1">28 12/20/2015</strain>
    </source>
</reference>
<dbReference type="Proteomes" id="UP000789366">
    <property type="component" value="Unassembled WGS sequence"/>
</dbReference>
<proteinExistence type="predicted"/>